<protein>
    <submittedName>
        <fullName evidence="2">Uncharacterized protein</fullName>
    </submittedName>
</protein>
<feature type="compositionally biased region" description="Polar residues" evidence="1">
    <location>
        <begin position="318"/>
        <end position="335"/>
    </location>
</feature>
<accession>A0AAV9WIB8</accession>
<gene>
    <name evidence="2" type="ORF">TWF481_003664</name>
</gene>
<sequence length="426" mass="48309">MAATLMPSRGPERELFAHLRSFESYQSPKSPQAASRDTPRSENFEQCLTSDLQNFLVDNKLGTMSTKWSSEISDLGSHRVFFKGGPARKSLATGYKYTKEPSWDDEDLKVIASSQESQIWDVPHARRQASNEFEEELGENTNKRPRINRRFSSLAHRDDPSGGHPQTRRRVNSATRIRSRNSEGNIAQSSSSPASSTTALQSDGTKTIASRPLQPILRPLDAESKRPKPQRRVSFSTEDQVVVFQQQDGTPVKDARNLWKIDFQPRLADWERELASFRLEKSSTYKHHKLLDRYPRRKLHSLERDSSPSLGCEDPEQDSSPTSLEHSLRGAQSSPLDKELSKRLPLTTSRTHNHQHVDPNCGHGIVDPMPCSCEDPGKVYEGKVSDCQECKRQKLEDLGGERAARMRGSERGGNDRWWSKLTKKFK</sequence>
<dbReference type="Proteomes" id="UP001370758">
    <property type="component" value="Unassembled WGS sequence"/>
</dbReference>
<dbReference type="AlphaFoldDB" id="A0AAV9WIB8"/>
<feature type="compositionally biased region" description="Low complexity" evidence="1">
    <location>
        <begin position="187"/>
        <end position="202"/>
    </location>
</feature>
<name>A0AAV9WIB8_9PEZI</name>
<comment type="caution">
    <text evidence="2">The sequence shown here is derived from an EMBL/GenBank/DDBJ whole genome shotgun (WGS) entry which is preliminary data.</text>
</comment>
<feature type="compositionally biased region" description="Polar residues" evidence="1">
    <location>
        <begin position="23"/>
        <end position="35"/>
    </location>
</feature>
<proteinExistence type="predicted"/>
<evidence type="ECO:0000313" key="3">
    <source>
        <dbReference type="Proteomes" id="UP001370758"/>
    </source>
</evidence>
<organism evidence="2 3">
    <name type="scientific">Arthrobotrys musiformis</name>
    <dbReference type="NCBI Taxonomy" id="47236"/>
    <lineage>
        <taxon>Eukaryota</taxon>
        <taxon>Fungi</taxon>
        <taxon>Dikarya</taxon>
        <taxon>Ascomycota</taxon>
        <taxon>Pezizomycotina</taxon>
        <taxon>Orbiliomycetes</taxon>
        <taxon>Orbiliales</taxon>
        <taxon>Orbiliaceae</taxon>
        <taxon>Arthrobotrys</taxon>
    </lineage>
</organism>
<feature type="region of interest" description="Disordered" evidence="1">
    <location>
        <begin position="299"/>
        <end position="339"/>
    </location>
</feature>
<feature type="region of interest" description="Disordered" evidence="1">
    <location>
        <begin position="23"/>
        <end position="42"/>
    </location>
</feature>
<dbReference type="EMBL" id="JAVHJL010000002">
    <property type="protein sequence ID" value="KAK6508896.1"/>
    <property type="molecule type" value="Genomic_DNA"/>
</dbReference>
<evidence type="ECO:0000313" key="2">
    <source>
        <dbReference type="EMBL" id="KAK6508896.1"/>
    </source>
</evidence>
<evidence type="ECO:0000256" key="1">
    <source>
        <dbReference type="SAM" id="MobiDB-lite"/>
    </source>
</evidence>
<reference evidence="2 3" key="1">
    <citation type="submission" date="2023-08" db="EMBL/GenBank/DDBJ databases">
        <authorList>
            <person name="Palmer J.M."/>
        </authorList>
    </citation>
    <scope>NUCLEOTIDE SEQUENCE [LARGE SCALE GENOMIC DNA]</scope>
    <source>
        <strain evidence="2 3">TWF481</strain>
    </source>
</reference>
<keyword evidence="3" id="KW-1185">Reference proteome</keyword>
<feature type="region of interest" description="Disordered" evidence="1">
    <location>
        <begin position="121"/>
        <end position="237"/>
    </location>
</feature>
<feature type="compositionally biased region" description="Polar residues" evidence="1">
    <location>
        <begin position="172"/>
        <end position="186"/>
    </location>
</feature>